<reference evidence="1 2" key="2">
    <citation type="submission" date="2018-09" db="EMBL/GenBank/DDBJ databases">
        <title>Giant CbK-like Caulobacter bacteriophages have genetically divergent genomes.</title>
        <authorList>
            <person name="Wilson K."/>
            <person name="Ely B."/>
        </authorList>
    </citation>
    <scope>NUCLEOTIDE SEQUENCE [LARGE SCALE GENOMIC DNA]</scope>
</reference>
<keyword evidence="2" id="KW-1185">Reference proteome</keyword>
<sequence>MGLNCSHDAFDGAYSRFQRFRVAICRAMGGSYPNGYDGETNWYYGPGMDSGTHPGLYILLCHSDCDGSMTSKECRLVADDLDKMVPLLAQLPDHDPTDRRFSYVEMAETFAAGCRLAASKRQKLKFM</sequence>
<gene>
    <name evidence="1" type="ORF">CcrPW_gp361</name>
</gene>
<accession>A0A385EB75</accession>
<name>A0A385EB75_9CAUD</name>
<dbReference type="Proteomes" id="UP000259026">
    <property type="component" value="Segment"/>
</dbReference>
<organism evidence="1 2">
    <name type="scientific">Caulobacter phage CcrPW</name>
    <dbReference type="NCBI Taxonomy" id="2283271"/>
    <lineage>
        <taxon>Viruses</taxon>
        <taxon>Duplodnaviria</taxon>
        <taxon>Heunggongvirae</taxon>
        <taxon>Uroviricota</taxon>
        <taxon>Caudoviricetes</taxon>
        <taxon>Jeanschmidtviridae</taxon>
        <taxon>Colossusvirus</taxon>
        <taxon>Colossusvirus PW</taxon>
    </lineage>
</organism>
<evidence type="ECO:0000313" key="1">
    <source>
        <dbReference type="EMBL" id="AXQ68900.1"/>
    </source>
</evidence>
<evidence type="ECO:0000313" key="2">
    <source>
        <dbReference type="Proteomes" id="UP000259026"/>
    </source>
</evidence>
<dbReference type="EMBL" id="MH588545">
    <property type="protein sequence ID" value="AXQ68900.1"/>
    <property type="molecule type" value="Genomic_DNA"/>
</dbReference>
<proteinExistence type="predicted"/>
<protein>
    <submittedName>
        <fullName evidence="1">Uncharacterized protein</fullName>
    </submittedName>
</protein>
<reference evidence="2" key="1">
    <citation type="submission" date="2018-07" db="EMBL/GenBank/DDBJ databases">
        <title>Giant CbK-like Caulobacter bacteriophages have genetically divergent genomes.</title>
        <authorList>
            <person name="Wilson K.M."/>
            <person name="Ely B."/>
        </authorList>
    </citation>
    <scope>NUCLEOTIDE SEQUENCE [LARGE SCALE GENOMIC DNA]</scope>
</reference>